<comment type="cofactor">
    <cofactor evidence="1">
        <name>FAD</name>
        <dbReference type="ChEBI" id="CHEBI:57692"/>
    </cofactor>
</comment>
<comment type="caution">
    <text evidence="5">The sequence shown here is derived from an EMBL/GenBank/DDBJ whole genome shotgun (WGS) entry which is preliminary data.</text>
</comment>
<dbReference type="PRINTS" id="PR00420">
    <property type="entry name" value="RNGMNOXGNASE"/>
</dbReference>
<dbReference type="InterPro" id="IPR002938">
    <property type="entry name" value="FAD-bd"/>
</dbReference>
<dbReference type="Gene3D" id="3.30.9.10">
    <property type="entry name" value="D-Amino Acid Oxidase, subunit A, domain 2"/>
    <property type="match status" value="1"/>
</dbReference>
<dbReference type="OrthoDB" id="3443359at2"/>
<evidence type="ECO:0000256" key="3">
    <source>
        <dbReference type="ARBA" id="ARBA00022827"/>
    </source>
</evidence>
<keyword evidence="3" id="KW-0274">FAD</keyword>
<accession>A0A225MAX4</accession>
<feature type="domain" description="FAD-binding" evidence="4">
    <location>
        <begin position="5"/>
        <end position="365"/>
    </location>
</feature>
<dbReference type="Gene3D" id="3.50.50.60">
    <property type="entry name" value="FAD/NAD(P)-binding domain"/>
    <property type="match status" value="1"/>
</dbReference>
<dbReference type="PANTHER" id="PTHR43004:SF19">
    <property type="entry name" value="BINDING MONOOXYGENASE, PUTATIVE (JCVI)-RELATED"/>
    <property type="match status" value="1"/>
</dbReference>
<organism evidence="5 6">
    <name type="scientific">Candidimonas nitroreducens</name>
    <dbReference type="NCBI Taxonomy" id="683354"/>
    <lineage>
        <taxon>Bacteria</taxon>
        <taxon>Pseudomonadati</taxon>
        <taxon>Pseudomonadota</taxon>
        <taxon>Betaproteobacteria</taxon>
        <taxon>Burkholderiales</taxon>
        <taxon>Alcaligenaceae</taxon>
        <taxon>Candidimonas</taxon>
    </lineage>
</organism>
<evidence type="ECO:0000313" key="6">
    <source>
        <dbReference type="Proteomes" id="UP000214603"/>
    </source>
</evidence>
<dbReference type="EMBL" id="NJIH01000010">
    <property type="protein sequence ID" value="OWT56731.1"/>
    <property type="molecule type" value="Genomic_DNA"/>
</dbReference>
<dbReference type="InterPro" id="IPR036188">
    <property type="entry name" value="FAD/NAD-bd_sf"/>
</dbReference>
<gene>
    <name evidence="5" type="ORF">CEY11_17645</name>
</gene>
<dbReference type="NCBIfam" id="NF004780">
    <property type="entry name" value="PRK06126.1"/>
    <property type="match status" value="1"/>
</dbReference>
<keyword evidence="2" id="KW-0285">Flavoprotein</keyword>
<name>A0A225MAX4_9BURK</name>
<dbReference type="RefSeq" id="WP_088604738.1">
    <property type="nucleotide sequence ID" value="NZ_NJIH01000010.1"/>
</dbReference>
<evidence type="ECO:0000313" key="5">
    <source>
        <dbReference type="EMBL" id="OWT56731.1"/>
    </source>
</evidence>
<dbReference type="InterPro" id="IPR050641">
    <property type="entry name" value="RIFMO-like"/>
</dbReference>
<proteinExistence type="predicted"/>
<dbReference type="GO" id="GO:0071949">
    <property type="term" value="F:FAD binding"/>
    <property type="evidence" value="ECO:0007669"/>
    <property type="project" value="InterPro"/>
</dbReference>
<evidence type="ECO:0000256" key="1">
    <source>
        <dbReference type="ARBA" id="ARBA00001974"/>
    </source>
</evidence>
<dbReference type="Pfam" id="PF01494">
    <property type="entry name" value="FAD_binding_3"/>
    <property type="match status" value="1"/>
</dbReference>
<dbReference type="Proteomes" id="UP000214603">
    <property type="component" value="Unassembled WGS sequence"/>
</dbReference>
<protein>
    <submittedName>
        <fullName evidence="5">2-polyprenyl-6-methoxyphenol hydroxylase</fullName>
    </submittedName>
</protein>
<evidence type="ECO:0000256" key="2">
    <source>
        <dbReference type="ARBA" id="ARBA00022630"/>
    </source>
</evidence>
<reference evidence="6" key="1">
    <citation type="submission" date="2017-06" db="EMBL/GenBank/DDBJ databases">
        <title>Herbaspirillum phytohormonus sp. nov., isolated from the root nodule of Robinia pseudoacacia in lead-zinc mine.</title>
        <authorList>
            <person name="Fan M."/>
            <person name="Lin Y."/>
        </authorList>
    </citation>
    <scope>NUCLEOTIDE SEQUENCE [LARGE SCALE GENOMIC DNA]</scope>
    <source>
        <strain evidence="6">SC-089</strain>
    </source>
</reference>
<dbReference type="GO" id="GO:0016709">
    <property type="term" value="F:oxidoreductase activity, acting on paired donors, with incorporation or reduction of molecular oxygen, NAD(P)H as one donor, and incorporation of one atom of oxygen"/>
    <property type="evidence" value="ECO:0007669"/>
    <property type="project" value="UniProtKB-ARBA"/>
</dbReference>
<dbReference type="SUPFAM" id="SSF51905">
    <property type="entry name" value="FAD/NAD(P)-binding domain"/>
    <property type="match status" value="1"/>
</dbReference>
<dbReference type="Pfam" id="PF21274">
    <property type="entry name" value="Rng_hyd_C"/>
    <property type="match status" value="1"/>
</dbReference>
<keyword evidence="6" id="KW-1185">Reference proteome</keyword>
<dbReference type="AlphaFoldDB" id="A0A225MAX4"/>
<dbReference type="PANTHER" id="PTHR43004">
    <property type="entry name" value="TRK SYSTEM POTASSIUM UPTAKE PROTEIN"/>
    <property type="match status" value="1"/>
</dbReference>
<dbReference type="Gene3D" id="3.40.30.120">
    <property type="match status" value="1"/>
</dbReference>
<sequence>MNSMETPVLIVGGGPTGLALAADLSAKGVRSVLVETRTEPTAHPRATLLGSRSMEYYRRLGLDDEIVRNSLPREHGYRIVFATRLSGKLLHAHASPSPNEYMAAHREMRTDVPESGWTPYYKVQIGQHALEPIIKRWVLRQGSTDVRYGTEFVSFEQDEQGVSSVIRDLASGRETQVRSRFLVACDGGRSAIKATLGIPYTGRGAMRRNVSYLFRSKAFLEYATAAGWANLYFIFRPGAFGVFTNINGGEIWNYQNYVLDGEAEGSERDPAEQIRDAMGADFPFEILQVMHWSHHQSVADRFRAGNVFLAGDAAHLFCPTGGIGMNTGIADAFDLGWKLTAVLRGWGGPHLLDSYEWERRFVAIRNTIAAAANADRIDAMMKVTPQGLEEETPQGDELRTQFGRRLRQTSRQFNTAGLHLGYRYGDSFIVAADGTAEPPDDPRIVSQSSWPGCRAPHVWLEPGKSTLDLYDGSAYVLVRLPGAPDSAAFGAAADKRGIPFTPADVDERARALYEKALVLVRPDGTVCWRGDAVPEDVDAVWDTVAGFRAPA</sequence>
<evidence type="ECO:0000259" key="4">
    <source>
        <dbReference type="Pfam" id="PF01494"/>
    </source>
</evidence>